<dbReference type="PANTHER" id="PTHR24198:SF165">
    <property type="entry name" value="ANKYRIN REPEAT-CONTAINING PROTEIN-RELATED"/>
    <property type="match status" value="1"/>
</dbReference>
<organism evidence="4 5">
    <name type="scientific">Aspergillus puulaauensis</name>
    <dbReference type="NCBI Taxonomy" id="1220207"/>
    <lineage>
        <taxon>Eukaryota</taxon>
        <taxon>Fungi</taxon>
        <taxon>Dikarya</taxon>
        <taxon>Ascomycota</taxon>
        <taxon>Pezizomycotina</taxon>
        <taxon>Eurotiomycetes</taxon>
        <taxon>Eurotiomycetidae</taxon>
        <taxon>Eurotiales</taxon>
        <taxon>Aspergillaceae</taxon>
        <taxon>Aspergillus</taxon>
    </lineage>
</organism>
<proteinExistence type="predicted"/>
<evidence type="ECO:0008006" key="6">
    <source>
        <dbReference type="Google" id="ProtNLM"/>
    </source>
</evidence>
<dbReference type="InterPro" id="IPR002110">
    <property type="entry name" value="Ankyrin_rpt"/>
</dbReference>
<dbReference type="SMART" id="SM00248">
    <property type="entry name" value="ANK"/>
    <property type="match status" value="11"/>
</dbReference>
<dbReference type="Proteomes" id="UP000654913">
    <property type="component" value="Chromosome 4"/>
</dbReference>
<accession>A0A7R8AMG8</accession>
<dbReference type="InterPro" id="IPR036770">
    <property type="entry name" value="Ankyrin_rpt-contain_sf"/>
</dbReference>
<dbReference type="PROSITE" id="PS50297">
    <property type="entry name" value="ANK_REP_REGION"/>
    <property type="match status" value="3"/>
</dbReference>
<keyword evidence="1" id="KW-0677">Repeat</keyword>
<evidence type="ECO:0000256" key="2">
    <source>
        <dbReference type="ARBA" id="ARBA00023043"/>
    </source>
</evidence>
<dbReference type="OrthoDB" id="366390at2759"/>
<dbReference type="PRINTS" id="PR01415">
    <property type="entry name" value="ANKYRIN"/>
</dbReference>
<sequence>MAFLDLPNEVVLLVVTHLEYAYETNALCCTSRRLRELLNPVLYKHSLTQQNGGFTLEWAAINGLVSTTRLILEAGAPPDALGGMEQAFALAAIHGHSEIIGLLYEHGVDPCTTEKDRKHHLDEPHDLDCEEGHPLSMAAAHGHVSVVSLLLEYGVPVDLHTATREKRTALHLAAEKGHLDVLRVLVDAGSQIDAQDYVGTTPLHFAVHEGHLEAVQFLLACGADPNMPTTSGSTALCMAPRSGNIDVVRCLLDHEAMTNPCCPAGGNPLWQLAQAAERGYDDIVDLLLTRFDYIQLCAEPYQQSILLCVAALTGRTALLSDLLSEHNYNSNMGVSDEYMSLPCKCLCSTPASALTWAAERNQAAAIDILMSHGASLTTPSNEKSVPLLHAIRNGHKEATAALLAHGINPNAPPGKALFSAIPHPSIFSLLLSHGADPTIPVPCSNLLADILTSGNADTLRILLDHPRGTSMVTDPIIKGPMISLTRPEEVPLIRLAIQGGEEVLRLLLDRNLLAPPEHLQDRTASQYLILAAQHGKVSLMALLLDMGFDVHAGDNAGALVNAAAKAQGDPDGLLDFLLENGCSVHDTDYVGHPALFLAAKEKDETAMRRLLRRGADPLVGRWGETVLPVVVGNGLFDAVRDILGVLDERQVGSKEVEGVLKRAEERALKGGCGVRDHHGVLVPRGSFFNNVKALRRFYWLRKYPVCT</sequence>
<gene>
    <name evidence="4" type="ORF">APUU_40216A</name>
</gene>
<protein>
    <recommendedName>
        <fullName evidence="6">Ankyrin repeat-containing domain protein</fullName>
    </recommendedName>
</protein>
<dbReference type="Pfam" id="PF12796">
    <property type="entry name" value="Ank_2"/>
    <property type="match status" value="2"/>
</dbReference>
<name>A0A7R8AMG8_9EURO</name>
<dbReference type="AlphaFoldDB" id="A0A7R8AMG8"/>
<evidence type="ECO:0000256" key="1">
    <source>
        <dbReference type="ARBA" id="ARBA00022737"/>
    </source>
</evidence>
<feature type="repeat" description="ANK" evidence="3">
    <location>
        <begin position="130"/>
        <end position="162"/>
    </location>
</feature>
<feature type="repeat" description="ANK" evidence="3">
    <location>
        <begin position="198"/>
        <end position="230"/>
    </location>
</feature>
<dbReference type="SUPFAM" id="SSF48403">
    <property type="entry name" value="Ankyrin repeat"/>
    <property type="match status" value="2"/>
</dbReference>
<reference evidence="4" key="1">
    <citation type="submission" date="2021-01" db="EMBL/GenBank/DDBJ databases">
        <authorList>
            <consortium name="Aspergillus puulaauensis MK2 genome sequencing consortium"/>
            <person name="Kazuki M."/>
            <person name="Futagami T."/>
        </authorList>
    </citation>
    <scope>NUCLEOTIDE SEQUENCE</scope>
    <source>
        <strain evidence="4">MK2</strain>
    </source>
</reference>
<dbReference type="PROSITE" id="PS50088">
    <property type="entry name" value="ANK_REPEAT"/>
    <property type="match status" value="3"/>
</dbReference>
<keyword evidence="2 3" id="KW-0040">ANK repeat</keyword>
<evidence type="ECO:0000313" key="5">
    <source>
        <dbReference type="Proteomes" id="UP000654913"/>
    </source>
</evidence>
<dbReference type="RefSeq" id="XP_041555966.1">
    <property type="nucleotide sequence ID" value="XM_041703264.1"/>
</dbReference>
<feature type="repeat" description="ANK" evidence="3">
    <location>
        <begin position="165"/>
        <end position="197"/>
    </location>
</feature>
<dbReference type="PANTHER" id="PTHR24198">
    <property type="entry name" value="ANKYRIN REPEAT AND PROTEIN KINASE DOMAIN-CONTAINING PROTEIN"/>
    <property type="match status" value="1"/>
</dbReference>
<evidence type="ECO:0000256" key="3">
    <source>
        <dbReference type="PROSITE-ProRule" id="PRU00023"/>
    </source>
</evidence>
<evidence type="ECO:0000313" key="4">
    <source>
        <dbReference type="EMBL" id="BCS23772.1"/>
    </source>
</evidence>
<dbReference type="KEGG" id="apuu:APUU_40216A"/>
<reference evidence="4" key="2">
    <citation type="submission" date="2021-02" db="EMBL/GenBank/DDBJ databases">
        <title>Aspergillus puulaauensis MK2 genome sequence.</title>
        <authorList>
            <person name="Futagami T."/>
            <person name="Mori K."/>
            <person name="Kadooka C."/>
            <person name="Tanaka T."/>
        </authorList>
    </citation>
    <scope>NUCLEOTIDE SEQUENCE</scope>
    <source>
        <strain evidence="4">MK2</strain>
    </source>
</reference>
<dbReference type="Gene3D" id="1.25.40.20">
    <property type="entry name" value="Ankyrin repeat-containing domain"/>
    <property type="match status" value="4"/>
</dbReference>
<keyword evidence="5" id="KW-1185">Reference proteome</keyword>
<dbReference type="EMBL" id="AP024446">
    <property type="protein sequence ID" value="BCS23772.1"/>
    <property type="molecule type" value="Genomic_DNA"/>
</dbReference>
<dbReference type="GeneID" id="64973777"/>